<evidence type="ECO:0000256" key="3">
    <source>
        <dbReference type="ARBA" id="ARBA00022729"/>
    </source>
</evidence>
<dbReference type="InterPro" id="IPR050245">
    <property type="entry name" value="PrsA_foldase"/>
</dbReference>
<comment type="catalytic activity">
    <reaction evidence="1">
        <text>[protein]-peptidylproline (omega=180) = [protein]-peptidylproline (omega=0)</text>
        <dbReference type="Rhea" id="RHEA:16237"/>
        <dbReference type="Rhea" id="RHEA-COMP:10747"/>
        <dbReference type="Rhea" id="RHEA-COMP:10748"/>
        <dbReference type="ChEBI" id="CHEBI:83833"/>
        <dbReference type="ChEBI" id="CHEBI:83834"/>
        <dbReference type="EC" id="5.2.1.8"/>
    </reaction>
</comment>
<dbReference type="PROSITE" id="PS50198">
    <property type="entry name" value="PPIC_PPIASE_2"/>
    <property type="match status" value="1"/>
</dbReference>
<dbReference type="EMBL" id="DRDR01000134">
    <property type="protein sequence ID" value="HDL60431.1"/>
    <property type="molecule type" value="Genomic_DNA"/>
</dbReference>
<keyword evidence="4 6" id="KW-0697">Rotamase</keyword>
<name>A0A7V0Q889_UNCW3</name>
<dbReference type="SUPFAM" id="SSF109998">
    <property type="entry name" value="Triger factor/SurA peptide-binding domain-like"/>
    <property type="match status" value="1"/>
</dbReference>
<dbReference type="Proteomes" id="UP000886381">
    <property type="component" value="Unassembled WGS sequence"/>
</dbReference>
<evidence type="ECO:0000259" key="7">
    <source>
        <dbReference type="PROSITE" id="PS50198"/>
    </source>
</evidence>
<feature type="domain" description="PpiC" evidence="7">
    <location>
        <begin position="125"/>
        <end position="225"/>
    </location>
</feature>
<keyword evidence="3" id="KW-0732">Signal</keyword>
<sequence>MNSLMVLLFLMFPPEVQYNFENYLKIKYGKKAWQVLRERIEMEKRLQDLVKSQGIEVSEGEIDFYLNELKSEFPSPKEYRQFLNENNISEDSLREKLRYEIGLYKFIQDSIIAHMNLTGKKVIVPEQRIWREIYISSPYYYSFFKKFKKWLKAWKVRIKLLFGADFEKLVETESESRRRLIGGLRGPTFYDPMNKVSRKLFKMKTKDVAGPIRTKWGYFIIKLEAIEPQKEAVFDSLSFREMRKVYEIELEKRLHEITIQHR</sequence>
<evidence type="ECO:0000256" key="6">
    <source>
        <dbReference type="PROSITE-ProRule" id="PRU00278"/>
    </source>
</evidence>
<dbReference type="InterPro" id="IPR046357">
    <property type="entry name" value="PPIase_dom_sf"/>
</dbReference>
<evidence type="ECO:0000256" key="2">
    <source>
        <dbReference type="ARBA" id="ARBA00013194"/>
    </source>
</evidence>
<proteinExistence type="predicted"/>
<protein>
    <recommendedName>
        <fullName evidence="2">peptidylprolyl isomerase</fullName>
        <ecNumber evidence="2">5.2.1.8</ecNumber>
    </recommendedName>
</protein>
<dbReference type="Pfam" id="PF13145">
    <property type="entry name" value="Rotamase_2"/>
    <property type="match status" value="1"/>
</dbReference>
<dbReference type="PANTHER" id="PTHR47245">
    <property type="entry name" value="PEPTIDYLPROLYL ISOMERASE"/>
    <property type="match status" value="1"/>
</dbReference>
<dbReference type="InterPro" id="IPR000297">
    <property type="entry name" value="PPIase_PpiC"/>
</dbReference>
<dbReference type="GO" id="GO:0003755">
    <property type="term" value="F:peptidyl-prolyl cis-trans isomerase activity"/>
    <property type="evidence" value="ECO:0007669"/>
    <property type="project" value="UniProtKB-KW"/>
</dbReference>
<keyword evidence="5 6" id="KW-0413">Isomerase</keyword>
<evidence type="ECO:0000256" key="1">
    <source>
        <dbReference type="ARBA" id="ARBA00000971"/>
    </source>
</evidence>
<gene>
    <name evidence="8" type="ORF">ENH14_03135</name>
</gene>
<dbReference type="PANTHER" id="PTHR47245:SF1">
    <property type="entry name" value="FOLDASE PROTEIN PRSA"/>
    <property type="match status" value="1"/>
</dbReference>
<dbReference type="AlphaFoldDB" id="A0A7V0Q889"/>
<accession>A0A7V0Q889</accession>
<dbReference type="SUPFAM" id="SSF54534">
    <property type="entry name" value="FKBP-like"/>
    <property type="match status" value="1"/>
</dbReference>
<evidence type="ECO:0000256" key="5">
    <source>
        <dbReference type="ARBA" id="ARBA00023235"/>
    </source>
</evidence>
<reference evidence="8" key="1">
    <citation type="journal article" date="2020" name="mSystems">
        <title>Genome- and Community-Level Interaction Insights into Carbon Utilization and Element Cycling Functions of Hydrothermarchaeota in Hydrothermal Sediment.</title>
        <authorList>
            <person name="Zhou Z."/>
            <person name="Liu Y."/>
            <person name="Xu W."/>
            <person name="Pan J."/>
            <person name="Luo Z.H."/>
            <person name="Li M."/>
        </authorList>
    </citation>
    <scope>NUCLEOTIDE SEQUENCE [LARGE SCALE GENOMIC DNA]</scope>
    <source>
        <strain evidence="8">HyVt-28</strain>
    </source>
</reference>
<dbReference type="Gene3D" id="3.10.50.40">
    <property type="match status" value="1"/>
</dbReference>
<dbReference type="Gene3D" id="1.10.4030.10">
    <property type="entry name" value="Porin chaperone SurA, peptide-binding domain"/>
    <property type="match status" value="1"/>
</dbReference>
<evidence type="ECO:0000256" key="4">
    <source>
        <dbReference type="ARBA" id="ARBA00023110"/>
    </source>
</evidence>
<comment type="caution">
    <text evidence="8">The sequence shown here is derived from an EMBL/GenBank/DDBJ whole genome shotgun (WGS) entry which is preliminary data.</text>
</comment>
<organism evidence="8">
    <name type="scientific">candidate division WOR-3 bacterium</name>
    <dbReference type="NCBI Taxonomy" id="2052148"/>
    <lineage>
        <taxon>Bacteria</taxon>
        <taxon>Bacteria division WOR-3</taxon>
    </lineage>
</organism>
<dbReference type="EC" id="5.2.1.8" evidence="2"/>
<evidence type="ECO:0000313" key="8">
    <source>
        <dbReference type="EMBL" id="HDL60431.1"/>
    </source>
</evidence>
<dbReference type="InterPro" id="IPR027304">
    <property type="entry name" value="Trigger_fact/SurA_dom_sf"/>
</dbReference>